<dbReference type="PROSITE" id="PS51257">
    <property type="entry name" value="PROKAR_LIPOPROTEIN"/>
    <property type="match status" value="1"/>
</dbReference>
<reference evidence="2" key="2">
    <citation type="submission" date="2021-04" db="EMBL/GenBank/DDBJ databases">
        <authorList>
            <person name="Gilroy R."/>
        </authorList>
    </citation>
    <scope>NUCLEOTIDE SEQUENCE</scope>
    <source>
        <strain evidence="2">5134</strain>
    </source>
</reference>
<feature type="chain" id="PRO_5038963227" evidence="1">
    <location>
        <begin position="24"/>
        <end position="285"/>
    </location>
</feature>
<feature type="signal peptide" evidence="1">
    <location>
        <begin position="1"/>
        <end position="23"/>
    </location>
</feature>
<name>A0A9D1Z1D9_9BACT</name>
<comment type="caution">
    <text evidence="2">The sequence shown here is derived from an EMBL/GenBank/DDBJ whole genome shotgun (WGS) entry which is preliminary data.</text>
</comment>
<organism evidence="2 3">
    <name type="scientific">Candidatus Alistipes intestinigallinarum</name>
    <dbReference type="NCBI Taxonomy" id="2838440"/>
    <lineage>
        <taxon>Bacteria</taxon>
        <taxon>Pseudomonadati</taxon>
        <taxon>Bacteroidota</taxon>
        <taxon>Bacteroidia</taxon>
        <taxon>Bacteroidales</taxon>
        <taxon>Rikenellaceae</taxon>
        <taxon>Alistipes</taxon>
    </lineage>
</organism>
<gene>
    <name evidence="2" type="ORF">H9828_09350</name>
</gene>
<dbReference type="Proteomes" id="UP000886844">
    <property type="component" value="Unassembled WGS sequence"/>
</dbReference>
<dbReference type="EMBL" id="DXDA01000070">
    <property type="protein sequence ID" value="HIY69607.1"/>
    <property type="molecule type" value="Genomic_DNA"/>
</dbReference>
<dbReference type="AlphaFoldDB" id="A0A9D1Z1D9"/>
<sequence length="285" mass="31033">MKTRRIIAILSLFGVLCAGISCSDWTETEVMDQEVIRPDRQDPAGWAEYVADVTAYKRSEHLLTYACLQNAPEPSTSERDFLRSLPDSLDIVSLQRTPSSADLEDLPRMRELGTRVLCPLLPGEDAAAVGNRARKQGFDGVALQAWTAPFADLGATLAALGEVGMVVYEGDPLLADPTCFDAFDLVVVPSAMLVYQADIELLRDEALRAGIPADRLLLSAVPGGSWRDFRSTKTDALTLGLRLSLPSGLPGLALYDIGQDYYHASGVNYQVTRSFITRLALTPKN</sequence>
<protein>
    <submittedName>
        <fullName evidence="2">Uncharacterized protein</fullName>
    </submittedName>
</protein>
<evidence type="ECO:0000256" key="1">
    <source>
        <dbReference type="SAM" id="SignalP"/>
    </source>
</evidence>
<reference evidence="2" key="1">
    <citation type="journal article" date="2021" name="PeerJ">
        <title>Extensive microbial diversity within the chicken gut microbiome revealed by metagenomics and culture.</title>
        <authorList>
            <person name="Gilroy R."/>
            <person name="Ravi A."/>
            <person name="Getino M."/>
            <person name="Pursley I."/>
            <person name="Horton D.L."/>
            <person name="Alikhan N.F."/>
            <person name="Baker D."/>
            <person name="Gharbi K."/>
            <person name="Hall N."/>
            <person name="Watson M."/>
            <person name="Adriaenssens E.M."/>
            <person name="Foster-Nyarko E."/>
            <person name="Jarju S."/>
            <person name="Secka A."/>
            <person name="Antonio M."/>
            <person name="Oren A."/>
            <person name="Chaudhuri R.R."/>
            <person name="La Ragione R."/>
            <person name="Hildebrand F."/>
            <person name="Pallen M.J."/>
        </authorList>
    </citation>
    <scope>NUCLEOTIDE SEQUENCE</scope>
    <source>
        <strain evidence="2">5134</strain>
    </source>
</reference>
<proteinExistence type="predicted"/>
<evidence type="ECO:0000313" key="2">
    <source>
        <dbReference type="EMBL" id="HIY69607.1"/>
    </source>
</evidence>
<accession>A0A9D1Z1D9</accession>
<evidence type="ECO:0000313" key="3">
    <source>
        <dbReference type="Proteomes" id="UP000886844"/>
    </source>
</evidence>
<keyword evidence="1" id="KW-0732">Signal</keyword>